<keyword evidence="4" id="KW-1185">Reference proteome</keyword>
<sequence length="78" mass="8347">MVWIKCIAYAGIIFKDVNGAYTTQTYSSCGALPDSRPKGGIREWTCSECGAAHDRDINAAQNILAVEHGHLAVGIPVL</sequence>
<evidence type="ECO:0000256" key="1">
    <source>
        <dbReference type="ARBA" id="ARBA00023125"/>
    </source>
</evidence>
<evidence type="ECO:0000313" key="4">
    <source>
        <dbReference type="Proteomes" id="UP001294570"/>
    </source>
</evidence>
<feature type="domain" description="Cas12f1-like TNB" evidence="2">
    <location>
        <begin position="8"/>
        <end position="63"/>
    </location>
</feature>
<proteinExistence type="predicted"/>
<evidence type="ECO:0000259" key="2">
    <source>
        <dbReference type="Pfam" id="PF07282"/>
    </source>
</evidence>
<dbReference type="RefSeq" id="WP_321552487.1">
    <property type="nucleotide sequence ID" value="NZ_JAXIVU010000002.1"/>
</dbReference>
<comment type="caution">
    <text evidence="3">The sequence shown here is derived from an EMBL/GenBank/DDBJ whole genome shotgun (WGS) entry which is preliminary data.</text>
</comment>
<dbReference type="Pfam" id="PF07282">
    <property type="entry name" value="Cas12f1-like_TNB"/>
    <property type="match status" value="1"/>
</dbReference>
<keyword evidence="1" id="KW-0238">DNA-binding</keyword>
<accession>A0ABU5GNF2</accession>
<protein>
    <submittedName>
        <fullName evidence="3">Transposase</fullName>
    </submittedName>
</protein>
<evidence type="ECO:0000313" key="3">
    <source>
        <dbReference type="EMBL" id="MDY7218384.1"/>
    </source>
</evidence>
<dbReference type="EMBL" id="JAXIVU010000002">
    <property type="protein sequence ID" value="MDY7218384.1"/>
    <property type="molecule type" value="Genomic_DNA"/>
</dbReference>
<gene>
    <name evidence="3" type="ORF">TOI97_02145</name>
</gene>
<organism evidence="3 4">
    <name type="scientific">Denitrificimonas halotolerans</name>
    <dbReference type="NCBI Taxonomy" id="3098930"/>
    <lineage>
        <taxon>Bacteria</taxon>
        <taxon>Pseudomonadati</taxon>
        <taxon>Pseudomonadota</taxon>
        <taxon>Gammaproteobacteria</taxon>
        <taxon>Pseudomonadales</taxon>
        <taxon>Pseudomonadaceae</taxon>
        <taxon>Denitrificimonas</taxon>
    </lineage>
</organism>
<reference evidence="3 4" key="1">
    <citation type="submission" date="2023-12" db="EMBL/GenBank/DDBJ databases">
        <title>Denitrificimonas halotolerans sp. nov.,a novel species isolated from landfill leachate.</title>
        <authorList>
            <person name="Wang S."/>
        </authorList>
    </citation>
    <scope>NUCLEOTIDE SEQUENCE [LARGE SCALE GENOMIC DNA]</scope>
    <source>
        <strain evidence="3 4">JX-1</strain>
    </source>
</reference>
<name>A0ABU5GNF2_9GAMM</name>
<dbReference type="Proteomes" id="UP001294570">
    <property type="component" value="Unassembled WGS sequence"/>
</dbReference>
<dbReference type="InterPro" id="IPR010095">
    <property type="entry name" value="Cas12f1-like_TNB"/>
</dbReference>